<dbReference type="SUPFAM" id="SSF50814">
    <property type="entry name" value="Lipocalins"/>
    <property type="match status" value="1"/>
</dbReference>
<dbReference type="InterPro" id="IPR012674">
    <property type="entry name" value="Calycin"/>
</dbReference>
<evidence type="ECO:0008006" key="3">
    <source>
        <dbReference type="Google" id="ProtNLM"/>
    </source>
</evidence>
<proteinExistence type="evidence at transcript level"/>
<dbReference type="Gene3D" id="2.40.128.20">
    <property type="match status" value="1"/>
</dbReference>
<feature type="signal peptide" evidence="1">
    <location>
        <begin position="1"/>
        <end position="15"/>
    </location>
</feature>
<reference evidence="2" key="1">
    <citation type="journal article" date="2015" name="PLoS ONE">
        <title>An Insight into the Sialome of the Lone Star Tick, Amblyomma americanum, with a Glimpse on Its Time Dependent Gene Expression.</title>
        <authorList>
            <person name="Karim S."/>
            <person name="Ribeiro J.M."/>
        </authorList>
    </citation>
    <scope>NUCLEOTIDE SEQUENCE</scope>
    <source>
        <tissue evidence="2">Salivary gland</tissue>
    </source>
</reference>
<evidence type="ECO:0000256" key="1">
    <source>
        <dbReference type="SAM" id="SignalP"/>
    </source>
</evidence>
<dbReference type="GO" id="GO:0030682">
    <property type="term" value="P:symbiont-mediated perturbation of host defenses"/>
    <property type="evidence" value="ECO:0007669"/>
    <property type="project" value="InterPro"/>
</dbReference>
<organism evidence="2">
    <name type="scientific">Amblyomma americanum</name>
    <name type="common">Lone star tick</name>
    <dbReference type="NCBI Taxonomy" id="6943"/>
    <lineage>
        <taxon>Eukaryota</taxon>
        <taxon>Metazoa</taxon>
        <taxon>Ecdysozoa</taxon>
        <taxon>Arthropoda</taxon>
        <taxon>Chelicerata</taxon>
        <taxon>Arachnida</taxon>
        <taxon>Acari</taxon>
        <taxon>Parasitiformes</taxon>
        <taxon>Ixodida</taxon>
        <taxon>Ixodoidea</taxon>
        <taxon>Ixodidae</taxon>
        <taxon>Amblyomminae</taxon>
        <taxon>Amblyomma</taxon>
    </lineage>
</organism>
<dbReference type="Pfam" id="PF02098">
    <property type="entry name" value="His_binding"/>
    <property type="match status" value="1"/>
</dbReference>
<sequence length="201" mass="23113">MKLVVFFAIVGLAYAAHGHEHATELPTWANETKYGRYQDAWKSLNQSDATVYWLVKANFNNDNASWGQSFRCLNVRETNISQANHTVVSVFRFQNASSNGSEVYTVNETVKAISEYNYNNSNAIQYTLNDGRKLNDTLIFSNDQCDVFHVPYLNDGNGCELWVKHEYRDNVPPCCLFIYTFFCTKNVTSYDIYQKNCTDNK</sequence>
<dbReference type="InterPro" id="IPR002970">
    <property type="entry name" value="Tick_his-bd"/>
</dbReference>
<feature type="chain" id="PRO_5012745881" description="Lipocal-1 1" evidence="1">
    <location>
        <begin position="16"/>
        <end position="201"/>
    </location>
</feature>
<dbReference type="GO" id="GO:0043176">
    <property type="term" value="F:amine binding"/>
    <property type="evidence" value="ECO:0007669"/>
    <property type="project" value="InterPro"/>
</dbReference>
<keyword evidence="1" id="KW-0732">Signal</keyword>
<dbReference type="EMBL" id="GBZX01000261">
    <property type="protein sequence ID" value="JAG92479.1"/>
    <property type="molecule type" value="mRNA"/>
</dbReference>
<dbReference type="PRINTS" id="PR01220">
    <property type="entry name" value="HISBINDING"/>
</dbReference>
<protein>
    <recommendedName>
        <fullName evidence="3">Lipocal-1 1</fullName>
    </recommendedName>
</protein>
<name>A0A0C9S564_AMBAM</name>
<evidence type="ECO:0000313" key="2">
    <source>
        <dbReference type="EMBL" id="JAG92479.1"/>
    </source>
</evidence>
<dbReference type="AlphaFoldDB" id="A0A0C9S564"/>
<accession>A0A0C9S564</accession>